<dbReference type="AlphaFoldDB" id="A0A8B8GKL7"/>
<gene>
    <name evidence="2" type="primary">LOC112692625</name>
</gene>
<evidence type="ECO:0000313" key="2">
    <source>
        <dbReference type="RefSeq" id="XP_025423136.1"/>
    </source>
</evidence>
<dbReference type="RefSeq" id="XP_025423136.1">
    <property type="nucleotide sequence ID" value="XM_025567351.1"/>
</dbReference>
<dbReference type="OrthoDB" id="6629284at2759"/>
<accession>A0A8B8GKL7</accession>
<protein>
    <submittedName>
        <fullName evidence="2">Uncharacterized protein LOC112692625</fullName>
    </submittedName>
</protein>
<organism evidence="1 2">
    <name type="scientific">Sipha flava</name>
    <name type="common">yellow sugarcane aphid</name>
    <dbReference type="NCBI Taxonomy" id="143950"/>
    <lineage>
        <taxon>Eukaryota</taxon>
        <taxon>Metazoa</taxon>
        <taxon>Ecdysozoa</taxon>
        <taxon>Arthropoda</taxon>
        <taxon>Hexapoda</taxon>
        <taxon>Insecta</taxon>
        <taxon>Pterygota</taxon>
        <taxon>Neoptera</taxon>
        <taxon>Paraneoptera</taxon>
        <taxon>Hemiptera</taxon>
        <taxon>Sternorrhyncha</taxon>
        <taxon>Aphidomorpha</taxon>
        <taxon>Aphidoidea</taxon>
        <taxon>Aphididae</taxon>
        <taxon>Sipha</taxon>
    </lineage>
</organism>
<reference evidence="2" key="1">
    <citation type="submission" date="2025-08" db="UniProtKB">
        <authorList>
            <consortium name="RefSeq"/>
        </authorList>
    </citation>
    <scope>IDENTIFICATION</scope>
    <source>
        <tissue evidence="2">Whole body</tissue>
    </source>
</reference>
<evidence type="ECO:0000313" key="1">
    <source>
        <dbReference type="Proteomes" id="UP000694846"/>
    </source>
</evidence>
<proteinExistence type="predicted"/>
<dbReference type="Proteomes" id="UP000694846">
    <property type="component" value="Unplaced"/>
</dbReference>
<sequence length="314" mass="34918">MLPEQETSGGGASEFRVRARFYAIRQVDGERAYDWYRRARTAAVPCGFPDDRPVADKFVTGLRPGPVADRLLGERADGRLVDLVAAAVRAEGTAAVWQSTATTAPPLFPTDQPAPSLKTDHVLDEIREVLKFYRYGDEAVGRATPTGSGDHHPSLVNHHNCDSSLSAYDVNTLIDDTSSTTTLDGNAWWKNRIEKNPRQHETTEIKNKYSPLTCKSCCNLATTLLDSFCINTPSLFPQPLSNTYENSEKYFGKDQDHDYSNCYCSSSTSDEYKEIDYRTTSKSVKTSSPNSKRFGCPNKMQCCVCDSNDKSFSQ</sequence>
<dbReference type="GeneID" id="112692625"/>
<name>A0A8B8GKL7_9HEMI</name>
<keyword evidence="1" id="KW-1185">Reference proteome</keyword>